<keyword evidence="2" id="KW-1185">Reference proteome</keyword>
<dbReference type="Proteomes" id="UP000291483">
    <property type="component" value="Unassembled WGS sequence"/>
</dbReference>
<name>A0A4Q8AMX3_9MICO</name>
<organism evidence="1 2">
    <name type="scientific">Microterricola gilva</name>
    <dbReference type="NCBI Taxonomy" id="393267"/>
    <lineage>
        <taxon>Bacteria</taxon>
        <taxon>Bacillati</taxon>
        <taxon>Actinomycetota</taxon>
        <taxon>Actinomycetes</taxon>
        <taxon>Micrococcales</taxon>
        <taxon>Microbacteriaceae</taxon>
        <taxon>Microterricola</taxon>
    </lineage>
</organism>
<sequence>MDSHDHDSDSTEPASLHLTAELRARETPSGIRGVVHTVAYLVGTSLSLGSPSVADIIVVRTATGNEVLRSSAGDLIEADNLLQQIQLDLETMTVSEFLAEWGHIS</sequence>
<reference evidence="1 2" key="1">
    <citation type="submission" date="2019-02" db="EMBL/GenBank/DDBJ databases">
        <title>Sequencing the genomes of 1000 actinobacteria strains.</title>
        <authorList>
            <person name="Klenk H.-P."/>
        </authorList>
    </citation>
    <scope>NUCLEOTIDE SEQUENCE [LARGE SCALE GENOMIC DNA]</scope>
    <source>
        <strain evidence="1 2">DSM 18319</strain>
    </source>
</reference>
<proteinExistence type="predicted"/>
<dbReference type="AlphaFoldDB" id="A0A4Q8AMX3"/>
<dbReference type="RefSeq" id="WP_130506198.1">
    <property type="nucleotide sequence ID" value="NZ_SHLC01000001.1"/>
</dbReference>
<protein>
    <submittedName>
        <fullName evidence="1">Uncharacterized protein</fullName>
    </submittedName>
</protein>
<accession>A0A4Q8AMX3</accession>
<dbReference type="EMBL" id="SHLC01000001">
    <property type="protein sequence ID" value="RZU65927.1"/>
    <property type="molecule type" value="Genomic_DNA"/>
</dbReference>
<evidence type="ECO:0000313" key="2">
    <source>
        <dbReference type="Proteomes" id="UP000291483"/>
    </source>
</evidence>
<comment type="caution">
    <text evidence="1">The sequence shown here is derived from an EMBL/GenBank/DDBJ whole genome shotgun (WGS) entry which is preliminary data.</text>
</comment>
<gene>
    <name evidence="1" type="ORF">EV379_2267</name>
</gene>
<evidence type="ECO:0000313" key="1">
    <source>
        <dbReference type="EMBL" id="RZU65927.1"/>
    </source>
</evidence>
<dbReference type="OrthoDB" id="5007034at2"/>